<dbReference type="InterPro" id="IPR036942">
    <property type="entry name" value="Beta-barrel_TonB_sf"/>
</dbReference>
<dbReference type="EMBL" id="FP565814">
    <property type="protein sequence ID" value="CBH24704.1"/>
    <property type="molecule type" value="Genomic_DNA"/>
</dbReference>
<keyword evidence="2" id="KW-0472">Membrane</keyword>
<reference evidence="6" key="2">
    <citation type="submission" date="2010-04" db="EMBL/GenBank/DDBJ databases">
        <title>Genome sequence of Salinibacter ruber M8.</title>
        <authorList>
            <consortium name="Genoscope"/>
        </authorList>
    </citation>
    <scope>NUCLEOTIDE SEQUENCE [LARGE SCALE GENOMIC DNA]</scope>
    <source>
        <strain evidence="6">M8</strain>
    </source>
</reference>
<proteinExistence type="predicted"/>
<dbReference type="KEGG" id="srm:SRM_01783"/>
<evidence type="ECO:0000256" key="4">
    <source>
        <dbReference type="SAM" id="SignalP"/>
    </source>
</evidence>
<comment type="subcellular location">
    <subcellularLocation>
        <location evidence="1">Cell outer membrane</location>
    </subcellularLocation>
</comment>
<evidence type="ECO:0000256" key="3">
    <source>
        <dbReference type="ARBA" id="ARBA00023237"/>
    </source>
</evidence>
<dbReference type="SUPFAM" id="SSF56935">
    <property type="entry name" value="Porins"/>
    <property type="match status" value="1"/>
</dbReference>
<dbReference type="Gene3D" id="2.40.170.20">
    <property type="entry name" value="TonB-dependent receptor, beta-barrel domain"/>
    <property type="match status" value="1"/>
</dbReference>
<keyword evidence="4" id="KW-0732">Signal</keyword>
<protein>
    <recommendedName>
        <fullName evidence="7">TonB-dependent receptor-like beta-barrel domain-containing protein</fullName>
    </recommendedName>
</protein>
<keyword evidence="3" id="KW-0998">Cell outer membrane</keyword>
<dbReference type="HOGENOM" id="CLU_472408_0_0_10"/>
<dbReference type="Proteomes" id="UP000000933">
    <property type="component" value="Chromosome"/>
</dbReference>
<gene>
    <name evidence="5" type="ordered locus">SRM_01783</name>
</gene>
<evidence type="ECO:0000256" key="2">
    <source>
        <dbReference type="ARBA" id="ARBA00023136"/>
    </source>
</evidence>
<evidence type="ECO:0008006" key="7">
    <source>
        <dbReference type="Google" id="ProtNLM"/>
    </source>
</evidence>
<accession>D5H9J9</accession>
<name>D5H9J9_SALRM</name>
<evidence type="ECO:0000313" key="6">
    <source>
        <dbReference type="Proteomes" id="UP000000933"/>
    </source>
</evidence>
<evidence type="ECO:0000313" key="5">
    <source>
        <dbReference type="EMBL" id="CBH24704.1"/>
    </source>
</evidence>
<dbReference type="GO" id="GO:0009279">
    <property type="term" value="C:cell outer membrane"/>
    <property type="evidence" value="ECO:0007669"/>
    <property type="project" value="UniProtKB-SubCell"/>
</dbReference>
<feature type="signal peptide" evidence="4">
    <location>
        <begin position="1"/>
        <end position="34"/>
    </location>
</feature>
<organism evidence="5 6">
    <name type="scientific">Salinibacter ruber (strain M8)</name>
    <dbReference type="NCBI Taxonomy" id="761659"/>
    <lineage>
        <taxon>Bacteria</taxon>
        <taxon>Pseudomonadati</taxon>
        <taxon>Rhodothermota</taxon>
        <taxon>Rhodothermia</taxon>
        <taxon>Rhodothermales</taxon>
        <taxon>Salinibacteraceae</taxon>
        <taxon>Salinibacter</taxon>
    </lineage>
</organism>
<dbReference type="AlphaFoldDB" id="D5H9J9"/>
<feature type="chain" id="PRO_5003073188" description="TonB-dependent receptor-like beta-barrel domain-containing protein" evidence="4">
    <location>
        <begin position="35"/>
        <end position="575"/>
    </location>
</feature>
<sequence>MRTLRLGPVPMRSRLIGLCLTGMVLLLIAPPVQAQQTDTTQLPEIAPREIEIRGERQIALPSLERQPLTGFTTPPAVPTVPPDHRPYTGTYDQPLDGLPESLPVPESVASSMAPTAEPAQGYLEGGSGRYFSRFFEGRVGVPVSPRSRLSVHGAYTGTEADPNDDVAEARVRLQHTQDAVRVDAMAHGNVQRYALHGASPTLSSVAEVPDRESYSAGGAVQVRRTTPNAPARATVRYDQTEYTSHFDPATSEQTYSQQQLGLRGSATAPVPYRPRVQAQYRRSWLGGDPQTQTAYDADVSGTVSYSPIESVSVEAGAAVLAFDTPARPARSNAGSVGATFVAPVVDAEWRVNGGPRLFLRNQPRLGDTALDALYATNPYAQHAPSLRPTLETTHAEGGLTLTRGPVRMKAAAGYRYAPTYRYFNRAAQGAYQGLYRVRYDAARILEGRGEVALQGVDGVQASLGLSVRDGTLPDVDGPIPNFAAVTADALVTVSFAGGDGFLKAHGEFHGPRDAGLARTVRLDPYVSVDLEGTYAVGADLELVARAEQLSPDAPTLWANYPQPVAELSVGLRLQW</sequence>
<dbReference type="PATRIC" id="fig|761659.10.peg.1940"/>
<reference evidence="5 6" key="1">
    <citation type="journal article" date="2010" name="ISME J.">
        <title>Fine-scale evolution: genomic, phenotypic and ecological differentiation in two coexisting Salinibacter ruber strains.</title>
        <authorList>
            <person name="Pena A."/>
            <person name="Teeling H."/>
            <person name="Huerta-Cepas J."/>
            <person name="Santos F."/>
            <person name="Yarza P."/>
            <person name="Brito-Echeverria J."/>
            <person name="Lucio M."/>
            <person name="Schmitt-Kopplin P."/>
            <person name="Meseguer I."/>
            <person name="Schenowitz C."/>
            <person name="Dossat C."/>
            <person name="Barbe V."/>
            <person name="Dopazo J."/>
            <person name="Rossello-Mora R."/>
            <person name="Schuler M."/>
            <person name="Glockner F.O."/>
            <person name="Amann R."/>
            <person name="Gabaldon T."/>
            <person name="Anton J."/>
        </authorList>
    </citation>
    <scope>NUCLEOTIDE SEQUENCE [LARGE SCALE GENOMIC DNA]</scope>
    <source>
        <strain evidence="5 6">M8</strain>
    </source>
</reference>
<evidence type="ECO:0000256" key="1">
    <source>
        <dbReference type="ARBA" id="ARBA00004442"/>
    </source>
</evidence>